<proteinExistence type="predicted"/>
<accession>A0ABY9TIU9</accession>
<sequence length="240" mass="27481">MKKSYLLLFCFGAAFNISAAENTTTELIVLKDTVDRAILKFEHTERELWSYKISRYEDEEGDITSSIEQYSPQANQPWLLKQINGQQPTEKQIEDFAINKNKQEQEGNIQLKLRKLIDLESLSLVSTDDENIVMGFNVYLKKLGEDAVGKLQGELTYQKEAEFIEKISIWNSAEFSPMFTANITDLAITFTFTNIDGAILTKQTEMKMKGSFAYFTEINETSQDVFSDHQYQGKTVNSTQ</sequence>
<dbReference type="Proteomes" id="UP001248581">
    <property type="component" value="Chromosome"/>
</dbReference>
<evidence type="ECO:0000256" key="1">
    <source>
        <dbReference type="SAM" id="SignalP"/>
    </source>
</evidence>
<keyword evidence="1" id="KW-0732">Signal</keyword>
<protein>
    <submittedName>
        <fullName evidence="2">Uncharacterized protein</fullName>
    </submittedName>
</protein>
<feature type="chain" id="PRO_5046644964" evidence="1">
    <location>
        <begin position="20"/>
        <end position="240"/>
    </location>
</feature>
<organism evidence="2 3">
    <name type="scientific">Thalassotalea nanhaiensis</name>
    <dbReference type="NCBI Taxonomy" id="3065648"/>
    <lineage>
        <taxon>Bacteria</taxon>
        <taxon>Pseudomonadati</taxon>
        <taxon>Pseudomonadota</taxon>
        <taxon>Gammaproteobacteria</taxon>
        <taxon>Alteromonadales</taxon>
        <taxon>Colwelliaceae</taxon>
        <taxon>Thalassotalea</taxon>
    </lineage>
</organism>
<evidence type="ECO:0000313" key="2">
    <source>
        <dbReference type="EMBL" id="WNC67715.1"/>
    </source>
</evidence>
<dbReference type="EMBL" id="CP134146">
    <property type="protein sequence ID" value="WNC67715.1"/>
    <property type="molecule type" value="Genomic_DNA"/>
</dbReference>
<reference evidence="3" key="1">
    <citation type="submission" date="2023-09" db="EMBL/GenBank/DDBJ databases">
        <authorList>
            <person name="Li S."/>
            <person name="Li X."/>
            <person name="Zhang C."/>
            <person name="Zhao Z."/>
        </authorList>
    </citation>
    <scope>NUCLEOTIDE SEQUENCE [LARGE SCALE GENOMIC DNA]</scope>
    <source>
        <strain evidence="3">SQ345</strain>
    </source>
</reference>
<gene>
    <name evidence="2" type="ORF">RI845_14455</name>
</gene>
<evidence type="ECO:0000313" key="3">
    <source>
        <dbReference type="Proteomes" id="UP001248581"/>
    </source>
</evidence>
<feature type="signal peptide" evidence="1">
    <location>
        <begin position="1"/>
        <end position="19"/>
    </location>
</feature>
<name>A0ABY9TIU9_9GAMM</name>
<keyword evidence="3" id="KW-1185">Reference proteome</keyword>
<dbReference type="RefSeq" id="WP_348386874.1">
    <property type="nucleotide sequence ID" value="NZ_CP134146.1"/>
</dbReference>